<dbReference type="InterPro" id="IPR020549">
    <property type="entry name" value="YbeY_CS"/>
</dbReference>
<keyword evidence="5" id="KW-0255">Endonuclease</keyword>
<dbReference type="GO" id="GO:0006364">
    <property type="term" value="P:rRNA processing"/>
    <property type="evidence" value="ECO:0007669"/>
    <property type="project" value="InterPro"/>
</dbReference>
<evidence type="ECO:0000256" key="1">
    <source>
        <dbReference type="ARBA" id="ARBA00001947"/>
    </source>
</evidence>
<feature type="compositionally biased region" description="Basic residues" evidence="8">
    <location>
        <begin position="1"/>
        <end position="29"/>
    </location>
</feature>
<dbReference type="Gene3D" id="3.40.390.30">
    <property type="entry name" value="Metalloproteases ('zincins'), catalytic domain"/>
    <property type="match status" value="1"/>
</dbReference>
<evidence type="ECO:0000256" key="8">
    <source>
        <dbReference type="SAM" id="MobiDB-lite"/>
    </source>
</evidence>
<feature type="compositionally biased region" description="Basic and acidic residues" evidence="8">
    <location>
        <begin position="47"/>
        <end position="60"/>
    </location>
</feature>
<evidence type="ECO:0000256" key="4">
    <source>
        <dbReference type="ARBA" id="ARBA00022723"/>
    </source>
</evidence>
<evidence type="ECO:0000256" key="3">
    <source>
        <dbReference type="ARBA" id="ARBA00022722"/>
    </source>
</evidence>
<dbReference type="Pfam" id="PF02130">
    <property type="entry name" value="YbeY"/>
    <property type="match status" value="1"/>
</dbReference>
<feature type="region of interest" description="Disordered" evidence="8">
    <location>
        <begin position="1"/>
        <end position="69"/>
    </location>
</feature>
<dbReference type="InterPro" id="IPR002036">
    <property type="entry name" value="YbeY"/>
</dbReference>
<dbReference type="HAMAP" id="MF_00009">
    <property type="entry name" value="Endoribonucl_YbeY"/>
    <property type="match status" value="1"/>
</dbReference>
<gene>
    <name evidence="9" type="primary">YBEY</name>
</gene>
<keyword evidence="3" id="KW-0540">Nuclease</keyword>
<comment type="cofactor">
    <cofactor evidence="1">
        <name>Zn(2+)</name>
        <dbReference type="ChEBI" id="CHEBI:29105"/>
    </cofactor>
</comment>
<accession>A0A8C9CIP3</accession>
<dbReference type="GO" id="GO:0004222">
    <property type="term" value="F:metalloendopeptidase activity"/>
    <property type="evidence" value="ECO:0007669"/>
    <property type="project" value="InterPro"/>
</dbReference>
<evidence type="ECO:0000256" key="6">
    <source>
        <dbReference type="ARBA" id="ARBA00022801"/>
    </source>
</evidence>
<organism evidence="9 10">
    <name type="scientific">Phocoena sinus</name>
    <name type="common">Vaquita</name>
    <dbReference type="NCBI Taxonomy" id="42100"/>
    <lineage>
        <taxon>Eukaryota</taxon>
        <taxon>Metazoa</taxon>
        <taxon>Chordata</taxon>
        <taxon>Craniata</taxon>
        <taxon>Vertebrata</taxon>
        <taxon>Euteleostomi</taxon>
        <taxon>Mammalia</taxon>
        <taxon>Eutheria</taxon>
        <taxon>Laurasiatheria</taxon>
        <taxon>Artiodactyla</taxon>
        <taxon>Whippomorpha</taxon>
        <taxon>Cetacea</taxon>
        <taxon>Odontoceti</taxon>
        <taxon>Phocoenidae</taxon>
        <taxon>Phocoena</taxon>
    </lineage>
</organism>
<dbReference type="PANTHER" id="PTHR46986:SF1">
    <property type="entry name" value="ENDORIBONUCLEASE YBEY, CHLOROPLASTIC"/>
    <property type="match status" value="1"/>
</dbReference>
<dbReference type="Proteomes" id="UP000694554">
    <property type="component" value="Chromosome 4"/>
</dbReference>
<keyword evidence="6" id="KW-0378">Hydrolase</keyword>
<dbReference type="Ensembl" id="ENSPSNT00000024052.1">
    <property type="protein sequence ID" value="ENSPSNP00000021368.1"/>
    <property type="gene ID" value="ENSPSNG00000015602.1"/>
</dbReference>
<evidence type="ECO:0000256" key="5">
    <source>
        <dbReference type="ARBA" id="ARBA00022759"/>
    </source>
</evidence>
<dbReference type="AlphaFoldDB" id="A0A8C9CIP3"/>
<dbReference type="PROSITE" id="PS01306">
    <property type="entry name" value="UPF0054"/>
    <property type="match status" value="1"/>
</dbReference>
<evidence type="ECO:0000313" key="10">
    <source>
        <dbReference type="Proteomes" id="UP000694554"/>
    </source>
</evidence>
<name>A0A8C9CIP3_PHOSS</name>
<dbReference type="GO" id="GO:0046872">
    <property type="term" value="F:metal ion binding"/>
    <property type="evidence" value="ECO:0007669"/>
    <property type="project" value="UniProtKB-KW"/>
</dbReference>
<dbReference type="SUPFAM" id="SSF55486">
    <property type="entry name" value="Metalloproteases ('zincins'), catalytic domain"/>
    <property type="match status" value="1"/>
</dbReference>
<dbReference type="NCBIfam" id="TIGR00043">
    <property type="entry name" value="rRNA maturation RNase YbeY"/>
    <property type="match status" value="1"/>
</dbReference>
<reference evidence="9" key="1">
    <citation type="submission" date="2019-08" db="EMBL/GenBank/DDBJ databases">
        <title>Phocoena sinus (Vaquita) genome, mPhoSin1, primary haplotype.</title>
        <authorList>
            <person name="Morin P."/>
            <person name="Mountcastle J."/>
            <person name="Fungtammasan C."/>
            <person name="Rhie A."/>
            <person name="Rojas-Bracho L."/>
            <person name="Smith C.R."/>
            <person name="Taylor B.L."/>
            <person name="Gulland F.M.D."/>
            <person name="Musser W."/>
            <person name="Houck M."/>
            <person name="Haase B."/>
            <person name="Paez S."/>
            <person name="Howe K."/>
            <person name="Torrance J."/>
            <person name="Formenti G."/>
            <person name="Phillippy A."/>
            <person name="Ryder O."/>
            <person name="Jarvis E.D."/>
            <person name="Fedrigo O."/>
        </authorList>
    </citation>
    <scope>NUCLEOTIDE SEQUENCE [LARGE SCALE GENOMIC DNA]</scope>
</reference>
<comment type="similarity">
    <text evidence="2">Belongs to the endoribonuclease YbeY family.</text>
</comment>
<dbReference type="PANTHER" id="PTHR46986">
    <property type="entry name" value="ENDORIBONUCLEASE YBEY, CHLOROPLASTIC"/>
    <property type="match status" value="1"/>
</dbReference>
<dbReference type="GeneTree" id="ENSGT00950000183170"/>
<keyword evidence="4" id="KW-0479">Metal-binding</keyword>
<proteinExistence type="inferred from homology"/>
<protein>
    <submittedName>
        <fullName evidence="9">YbeY metalloendoribonuclease</fullName>
    </submittedName>
</protein>
<keyword evidence="7" id="KW-0862">Zinc</keyword>
<evidence type="ECO:0000256" key="2">
    <source>
        <dbReference type="ARBA" id="ARBA00010875"/>
    </source>
</evidence>
<keyword evidence="10" id="KW-1185">Reference proteome</keyword>
<dbReference type="InterPro" id="IPR023091">
    <property type="entry name" value="MetalPrtase_cat_dom_sf_prd"/>
</dbReference>
<reference evidence="9" key="2">
    <citation type="submission" date="2025-08" db="UniProtKB">
        <authorList>
            <consortium name="Ensembl"/>
        </authorList>
    </citation>
    <scope>IDENTIFICATION</scope>
</reference>
<sequence length="274" mass="31585">MRRRHRGRPPPARAPRRAQRPAQGRRRPPSHGPLAPGWSRPQGPRQTETHRFTARSEQKATRPHFRSVPRLGPDALGFRLLAGRRLRSFWYAASRPGPTGFRPGAVAPAAMSLVVRNLQRAVPLRRARLREKVQAVRRALGVQRFDLGVVCVDNRKIQQINRIYRDKNTPTDVLSFPFYENLKAGDIPQPEFPDDYNLGDIFLGVEYIFQHCKENEDYYDVLTVTATHGLCHLLGFTHSTEAEWQKMYQKERQVLEELSKHTGTRLQPLSRDLF</sequence>
<reference evidence="9" key="3">
    <citation type="submission" date="2025-09" db="UniProtKB">
        <authorList>
            <consortium name="Ensembl"/>
        </authorList>
    </citation>
    <scope>IDENTIFICATION</scope>
</reference>
<evidence type="ECO:0000313" key="9">
    <source>
        <dbReference type="Ensembl" id="ENSPSNP00000021368.1"/>
    </source>
</evidence>
<dbReference type="GO" id="GO:0004519">
    <property type="term" value="F:endonuclease activity"/>
    <property type="evidence" value="ECO:0007669"/>
    <property type="project" value="UniProtKB-KW"/>
</dbReference>
<evidence type="ECO:0000256" key="7">
    <source>
        <dbReference type="ARBA" id="ARBA00022833"/>
    </source>
</evidence>